<dbReference type="EMBL" id="JAWZYT010002037">
    <property type="protein sequence ID" value="KAK4307057.1"/>
    <property type="molecule type" value="Genomic_DNA"/>
</dbReference>
<evidence type="ECO:0000256" key="1">
    <source>
        <dbReference type="ARBA" id="ARBA00004163"/>
    </source>
</evidence>
<evidence type="ECO:0000256" key="5">
    <source>
        <dbReference type="ARBA" id="ARBA00023054"/>
    </source>
</evidence>
<feature type="transmembrane region" description="Helical" evidence="9">
    <location>
        <begin position="316"/>
        <end position="334"/>
    </location>
</feature>
<dbReference type="SUPFAM" id="SSF64356">
    <property type="entry name" value="SNARE-like"/>
    <property type="match status" value="1"/>
</dbReference>
<evidence type="ECO:0000256" key="3">
    <source>
        <dbReference type="ARBA" id="ARBA00008025"/>
    </source>
</evidence>
<dbReference type="Proteomes" id="UP001292094">
    <property type="component" value="Unassembled WGS sequence"/>
</dbReference>
<gene>
    <name evidence="11" type="ORF">Pmani_021149</name>
</gene>
<dbReference type="InterPro" id="IPR044565">
    <property type="entry name" value="Sec22"/>
</dbReference>
<organism evidence="11 12">
    <name type="scientific">Petrolisthes manimaculis</name>
    <dbReference type="NCBI Taxonomy" id="1843537"/>
    <lineage>
        <taxon>Eukaryota</taxon>
        <taxon>Metazoa</taxon>
        <taxon>Ecdysozoa</taxon>
        <taxon>Arthropoda</taxon>
        <taxon>Crustacea</taxon>
        <taxon>Multicrustacea</taxon>
        <taxon>Malacostraca</taxon>
        <taxon>Eumalacostraca</taxon>
        <taxon>Eucarida</taxon>
        <taxon>Decapoda</taxon>
        <taxon>Pleocyemata</taxon>
        <taxon>Anomura</taxon>
        <taxon>Galatheoidea</taxon>
        <taxon>Porcellanidae</taxon>
        <taxon>Petrolisthes</taxon>
    </lineage>
</organism>
<keyword evidence="5" id="KW-0175">Coiled coil</keyword>
<dbReference type="AlphaFoldDB" id="A0AAE1PH80"/>
<feature type="transmembrane region" description="Helical" evidence="9">
    <location>
        <begin position="292"/>
        <end position="310"/>
    </location>
</feature>
<dbReference type="Gene3D" id="3.30.450.50">
    <property type="entry name" value="Longin domain"/>
    <property type="match status" value="1"/>
</dbReference>
<comment type="caution">
    <text evidence="11">The sequence shown here is derived from an EMBL/GenBank/DDBJ whole genome shotgun (WGS) entry which is preliminary data.</text>
</comment>
<dbReference type="SMART" id="SM01270">
    <property type="entry name" value="Longin"/>
    <property type="match status" value="1"/>
</dbReference>
<dbReference type="GO" id="GO:0005789">
    <property type="term" value="C:endoplasmic reticulum membrane"/>
    <property type="evidence" value="ECO:0007669"/>
    <property type="project" value="UniProtKB-SubCell"/>
</dbReference>
<evidence type="ECO:0000256" key="7">
    <source>
        <dbReference type="ARBA" id="ARBA00024173"/>
    </source>
</evidence>
<dbReference type="GO" id="GO:0005484">
    <property type="term" value="F:SNAP receptor activity"/>
    <property type="evidence" value="ECO:0007669"/>
    <property type="project" value="InterPro"/>
</dbReference>
<keyword evidence="9" id="KW-1133">Transmembrane helix</keyword>
<evidence type="ECO:0000256" key="6">
    <source>
        <dbReference type="ARBA" id="ARBA00023136"/>
    </source>
</evidence>
<keyword evidence="9" id="KW-0812">Transmembrane</keyword>
<sequence length="346" mass="39036">MATKRHNLEMIVYACLNRLTDGTPLSATTDISSDADQRVHEGKRCIKLLSKQLAKYKKRICLQAEDITVHGVMDECTGYLVVCEPNYPHILAFSFLDELMKEFSILYTSSVVKSVRRPYAFIEFDSFLQKTRQKYNSSRALASRINLAEMTNDLNLHPPTYLKMHQLEPPPAPPPLTPSAPTSTTLSLSHRHDSLTHTLNNGVLANGTVSKDPPSIGVVLKLKPVPWYGWLALILVVPCMLLDLYRGVVALSMSSLEGLDGPSPWHGIFFLAELLLQVTQVHLLWRYKKFRKLGTLGCTVFILILCGFLLDVREGWLCILYILVSILLSIATYGRPFEKKLPRFHI</sequence>
<dbReference type="PROSITE" id="PS50859">
    <property type="entry name" value="LONGIN"/>
    <property type="match status" value="1"/>
</dbReference>
<evidence type="ECO:0000313" key="11">
    <source>
        <dbReference type="EMBL" id="KAK4307057.1"/>
    </source>
</evidence>
<dbReference type="Pfam" id="PF25970">
    <property type="entry name" value="SEC22a_C"/>
    <property type="match status" value="1"/>
</dbReference>
<dbReference type="GO" id="GO:0015031">
    <property type="term" value="P:protein transport"/>
    <property type="evidence" value="ECO:0007669"/>
    <property type="project" value="UniProtKB-KW"/>
</dbReference>
<dbReference type="InterPro" id="IPR011012">
    <property type="entry name" value="Longin-like_dom_sf"/>
</dbReference>
<proteinExistence type="inferred from homology"/>
<reference evidence="11" key="1">
    <citation type="submission" date="2023-11" db="EMBL/GenBank/DDBJ databases">
        <title>Genome assemblies of two species of porcelain crab, Petrolisthes cinctipes and Petrolisthes manimaculis (Anomura: Porcellanidae).</title>
        <authorList>
            <person name="Angst P."/>
        </authorList>
    </citation>
    <scope>NUCLEOTIDE SEQUENCE</scope>
    <source>
        <strain evidence="11">PB745_02</strain>
        <tissue evidence="11">Gill</tissue>
    </source>
</reference>
<evidence type="ECO:0000313" key="12">
    <source>
        <dbReference type="Proteomes" id="UP001292094"/>
    </source>
</evidence>
<dbReference type="PANTHER" id="PTHR45837">
    <property type="entry name" value="VESICLE-TRAFFICKING PROTEIN SEC22B"/>
    <property type="match status" value="1"/>
</dbReference>
<keyword evidence="4" id="KW-0653">Protein transport</keyword>
<comment type="function">
    <text evidence="7">SNARE involved in targeting and fusion of ER-derived transport vesicles with the Golgi complex as well as Golgi-derived retrograde transport vesicles with the ER.</text>
</comment>
<dbReference type="GO" id="GO:0005794">
    <property type="term" value="C:Golgi apparatus"/>
    <property type="evidence" value="ECO:0007669"/>
    <property type="project" value="UniProtKB-SubCell"/>
</dbReference>
<dbReference type="InterPro" id="IPR059071">
    <property type="entry name" value="SEC22a-c_C"/>
</dbReference>
<keyword evidence="6 9" id="KW-0472">Membrane</keyword>
<evidence type="ECO:0000256" key="9">
    <source>
        <dbReference type="SAM" id="Phobius"/>
    </source>
</evidence>
<comment type="subcellular location">
    <subcellularLocation>
        <location evidence="1">Endoplasmic reticulum membrane</location>
        <topology evidence="1">Single-pass type IV membrane protein</topology>
    </subcellularLocation>
    <subcellularLocation>
        <location evidence="8">Golgi apparatus</location>
        <location evidence="8">cis-Golgi network membrane</location>
    </subcellularLocation>
    <subcellularLocation>
        <location evidence="2">Melanosome</location>
    </subcellularLocation>
</comment>
<evidence type="ECO:0000259" key="10">
    <source>
        <dbReference type="PROSITE" id="PS50859"/>
    </source>
</evidence>
<dbReference type="Pfam" id="PF13774">
    <property type="entry name" value="Longin"/>
    <property type="match status" value="1"/>
</dbReference>
<dbReference type="GO" id="GO:0006888">
    <property type="term" value="P:endoplasmic reticulum to Golgi vesicle-mediated transport"/>
    <property type="evidence" value="ECO:0007669"/>
    <property type="project" value="InterPro"/>
</dbReference>
<accession>A0AAE1PH80</accession>
<feature type="transmembrane region" description="Helical" evidence="9">
    <location>
        <begin position="227"/>
        <end position="245"/>
    </location>
</feature>
<keyword evidence="4" id="KW-0813">Transport</keyword>
<dbReference type="GO" id="GO:0006890">
    <property type="term" value="P:retrograde vesicle-mediated transport, Golgi to endoplasmic reticulum"/>
    <property type="evidence" value="ECO:0007669"/>
    <property type="project" value="InterPro"/>
</dbReference>
<dbReference type="CDD" id="cd14824">
    <property type="entry name" value="Longin"/>
    <property type="match status" value="1"/>
</dbReference>
<comment type="similarity">
    <text evidence="3">Belongs to the synaptobrevin family.</text>
</comment>
<dbReference type="InterPro" id="IPR010908">
    <property type="entry name" value="Longin_dom"/>
</dbReference>
<feature type="domain" description="Longin" evidence="10">
    <location>
        <begin position="15"/>
        <end position="128"/>
    </location>
</feature>
<feature type="transmembrane region" description="Helical" evidence="9">
    <location>
        <begin position="265"/>
        <end position="285"/>
    </location>
</feature>
<name>A0AAE1PH80_9EUCA</name>
<evidence type="ECO:0000256" key="4">
    <source>
        <dbReference type="ARBA" id="ARBA00022927"/>
    </source>
</evidence>
<protein>
    <recommendedName>
        <fullName evidence="10">Longin domain-containing protein</fullName>
    </recommendedName>
</protein>
<evidence type="ECO:0000256" key="2">
    <source>
        <dbReference type="ARBA" id="ARBA00004223"/>
    </source>
</evidence>
<evidence type="ECO:0000256" key="8">
    <source>
        <dbReference type="ARBA" id="ARBA00024188"/>
    </source>
</evidence>
<keyword evidence="12" id="KW-1185">Reference proteome</keyword>